<dbReference type="InterPro" id="IPR011990">
    <property type="entry name" value="TPR-like_helical_dom_sf"/>
</dbReference>
<dbReference type="EMBL" id="OZ034815">
    <property type="protein sequence ID" value="CAL1369987.1"/>
    <property type="molecule type" value="Genomic_DNA"/>
</dbReference>
<dbReference type="NCBIfam" id="TIGR00756">
    <property type="entry name" value="PPR"/>
    <property type="match status" value="2"/>
</dbReference>
<gene>
    <name evidence="4" type="ORF">LTRI10_LOCUS12307</name>
</gene>
<organism evidence="4 5">
    <name type="scientific">Linum trigynum</name>
    <dbReference type="NCBI Taxonomy" id="586398"/>
    <lineage>
        <taxon>Eukaryota</taxon>
        <taxon>Viridiplantae</taxon>
        <taxon>Streptophyta</taxon>
        <taxon>Embryophyta</taxon>
        <taxon>Tracheophyta</taxon>
        <taxon>Spermatophyta</taxon>
        <taxon>Magnoliopsida</taxon>
        <taxon>eudicotyledons</taxon>
        <taxon>Gunneridae</taxon>
        <taxon>Pentapetalae</taxon>
        <taxon>rosids</taxon>
        <taxon>fabids</taxon>
        <taxon>Malpighiales</taxon>
        <taxon>Linaceae</taxon>
        <taxon>Linum</taxon>
    </lineage>
</organism>
<reference evidence="4 5" key="1">
    <citation type="submission" date="2024-04" db="EMBL/GenBank/DDBJ databases">
        <authorList>
            <person name="Fracassetti M."/>
        </authorList>
    </citation>
    <scope>NUCLEOTIDE SEQUENCE [LARGE SCALE GENOMIC DNA]</scope>
</reference>
<dbReference type="PANTHER" id="PTHR47939:SF5">
    <property type="entry name" value="PENTACOTRIPEPTIDE-REPEAT REGION OF PRORP DOMAIN-CONTAINING PROTEIN"/>
    <property type="match status" value="1"/>
</dbReference>
<keyword evidence="2" id="KW-0677">Repeat</keyword>
<comment type="similarity">
    <text evidence="1">Belongs to the PPR family. P subfamily.</text>
</comment>
<proteinExistence type="inferred from homology"/>
<evidence type="ECO:0000256" key="3">
    <source>
        <dbReference type="PROSITE-ProRule" id="PRU00708"/>
    </source>
</evidence>
<feature type="repeat" description="PPR" evidence="3">
    <location>
        <begin position="87"/>
        <end position="121"/>
    </location>
</feature>
<accession>A0AAV2D8F0</accession>
<protein>
    <recommendedName>
        <fullName evidence="6">Pentatricopeptide repeat-containing protein</fullName>
    </recommendedName>
</protein>
<evidence type="ECO:0000256" key="2">
    <source>
        <dbReference type="ARBA" id="ARBA00022737"/>
    </source>
</evidence>
<evidence type="ECO:0000313" key="5">
    <source>
        <dbReference type="Proteomes" id="UP001497516"/>
    </source>
</evidence>
<dbReference type="PANTHER" id="PTHR47939">
    <property type="entry name" value="MEMBRANE-ASSOCIATED SALT-INDUCIBLE PROTEIN-LIKE"/>
    <property type="match status" value="1"/>
</dbReference>
<evidence type="ECO:0000256" key="1">
    <source>
        <dbReference type="ARBA" id="ARBA00007626"/>
    </source>
</evidence>
<dbReference type="AlphaFoldDB" id="A0AAV2D8F0"/>
<dbReference type="Pfam" id="PF13041">
    <property type="entry name" value="PPR_2"/>
    <property type="match status" value="1"/>
</dbReference>
<dbReference type="InterPro" id="IPR002885">
    <property type="entry name" value="PPR_rpt"/>
</dbReference>
<dbReference type="Proteomes" id="UP001497516">
    <property type="component" value="Chromosome 2"/>
</dbReference>
<evidence type="ECO:0008006" key="6">
    <source>
        <dbReference type="Google" id="ProtNLM"/>
    </source>
</evidence>
<dbReference type="Pfam" id="PF01535">
    <property type="entry name" value="PPR"/>
    <property type="match status" value="1"/>
</dbReference>
<dbReference type="InterPro" id="IPR050667">
    <property type="entry name" value="PPR-containing_protein"/>
</dbReference>
<sequence length="136" mass="15210">MAQRLLSHMNIKGLSPNEDILNSLLGCCCELEMYADALNLLESMMKHGHLPKLDSFMSIVCGLYAEGNAVKAQAAFSYLLHRQYNYDEVAWKVLIDGLLKKGLVDGFSELFSLMEKKGCFIHPKTYTMLIEGLDGS</sequence>
<keyword evidence="5" id="KW-1185">Reference proteome</keyword>
<feature type="repeat" description="PPR" evidence="3">
    <location>
        <begin position="17"/>
        <end position="51"/>
    </location>
</feature>
<dbReference type="Gene3D" id="1.25.40.10">
    <property type="entry name" value="Tetratricopeptide repeat domain"/>
    <property type="match status" value="1"/>
</dbReference>
<evidence type="ECO:0000313" key="4">
    <source>
        <dbReference type="EMBL" id="CAL1369987.1"/>
    </source>
</evidence>
<name>A0AAV2D8F0_9ROSI</name>
<dbReference type="PROSITE" id="PS51375">
    <property type="entry name" value="PPR"/>
    <property type="match status" value="2"/>
</dbReference>